<dbReference type="EMBL" id="CM037151">
    <property type="protein sequence ID" value="KAH7844218.1"/>
    <property type="molecule type" value="Genomic_DNA"/>
</dbReference>
<proteinExistence type="predicted"/>
<dbReference type="Proteomes" id="UP000828048">
    <property type="component" value="Chromosome 1"/>
</dbReference>
<sequence>MISFKEQVERTQEPNQSVEILIRLLCAVPRWSEQNVQSLIWANRTFSHKIASSSLSFSHQKSFPVKETNLCLLPFATHADSRSSTIPTFSDDLLQHSATTTNLRRPAVFTRQSSLQPLQPPTTFIRQFLNIVGQFRYCSGLTVLDLP</sequence>
<accession>A0ACB7XUC7</accession>
<organism evidence="1 2">
    <name type="scientific">Vaccinium darrowii</name>
    <dbReference type="NCBI Taxonomy" id="229202"/>
    <lineage>
        <taxon>Eukaryota</taxon>
        <taxon>Viridiplantae</taxon>
        <taxon>Streptophyta</taxon>
        <taxon>Embryophyta</taxon>
        <taxon>Tracheophyta</taxon>
        <taxon>Spermatophyta</taxon>
        <taxon>Magnoliopsida</taxon>
        <taxon>eudicotyledons</taxon>
        <taxon>Gunneridae</taxon>
        <taxon>Pentapetalae</taxon>
        <taxon>asterids</taxon>
        <taxon>Ericales</taxon>
        <taxon>Ericaceae</taxon>
        <taxon>Vaccinioideae</taxon>
        <taxon>Vaccinieae</taxon>
        <taxon>Vaccinium</taxon>
    </lineage>
</organism>
<keyword evidence="2" id="KW-1185">Reference proteome</keyword>
<evidence type="ECO:0000313" key="2">
    <source>
        <dbReference type="Proteomes" id="UP000828048"/>
    </source>
</evidence>
<name>A0ACB7XUC7_9ERIC</name>
<comment type="caution">
    <text evidence="1">The sequence shown here is derived from an EMBL/GenBank/DDBJ whole genome shotgun (WGS) entry which is preliminary data.</text>
</comment>
<evidence type="ECO:0000313" key="1">
    <source>
        <dbReference type="EMBL" id="KAH7844218.1"/>
    </source>
</evidence>
<reference evidence="1 2" key="1">
    <citation type="journal article" date="2021" name="Hortic Res">
        <title>High-quality reference genome and annotation aids understanding of berry development for evergreen blueberry (Vaccinium darrowii).</title>
        <authorList>
            <person name="Yu J."/>
            <person name="Hulse-Kemp A.M."/>
            <person name="Babiker E."/>
            <person name="Staton M."/>
        </authorList>
    </citation>
    <scope>NUCLEOTIDE SEQUENCE [LARGE SCALE GENOMIC DNA]</scope>
    <source>
        <strain evidence="2">cv. NJ 8807/NJ 8810</strain>
        <tissue evidence="1">Young leaf</tissue>
    </source>
</reference>
<protein>
    <submittedName>
        <fullName evidence="1">Uncharacterized protein</fullName>
    </submittedName>
</protein>
<gene>
    <name evidence="1" type="ORF">Vadar_025595</name>
</gene>